<dbReference type="InterPro" id="IPR050121">
    <property type="entry name" value="Cytochrome_P450_monoxygenase"/>
</dbReference>
<dbReference type="CDD" id="cd11058">
    <property type="entry name" value="CYP60B-like"/>
    <property type="match status" value="1"/>
</dbReference>
<dbReference type="GO" id="GO:0004497">
    <property type="term" value="F:monooxygenase activity"/>
    <property type="evidence" value="ECO:0007669"/>
    <property type="project" value="UniProtKB-KW"/>
</dbReference>
<dbReference type="GO" id="GO:0016705">
    <property type="term" value="F:oxidoreductase activity, acting on paired donors, with incorporation or reduction of molecular oxygen"/>
    <property type="evidence" value="ECO:0007669"/>
    <property type="project" value="InterPro"/>
</dbReference>
<dbReference type="InterPro" id="IPR017972">
    <property type="entry name" value="Cyt_P450_CS"/>
</dbReference>
<dbReference type="Proteomes" id="UP000240883">
    <property type="component" value="Unassembled WGS sequence"/>
</dbReference>
<dbReference type="Gene3D" id="1.10.630.10">
    <property type="entry name" value="Cytochrome P450"/>
    <property type="match status" value="1"/>
</dbReference>
<name>A0A2T2NRE3_CORCC</name>
<evidence type="ECO:0000313" key="15">
    <source>
        <dbReference type="Proteomes" id="UP000240883"/>
    </source>
</evidence>
<dbReference type="PANTHER" id="PTHR24305">
    <property type="entry name" value="CYTOCHROME P450"/>
    <property type="match status" value="1"/>
</dbReference>
<evidence type="ECO:0000256" key="12">
    <source>
        <dbReference type="PIRSR" id="PIRSR602401-1"/>
    </source>
</evidence>
<dbReference type="InterPro" id="IPR002401">
    <property type="entry name" value="Cyt_P450_E_grp-I"/>
</dbReference>
<dbReference type="PANTHER" id="PTHR24305:SF230">
    <property type="entry name" value="P450, PUTATIVE (EUROFUNG)-RELATED"/>
    <property type="match status" value="1"/>
</dbReference>
<evidence type="ECO:0000256" key="9">
    <source>
        <dbReference type="ARBA" id="ARBA00023004"/>
    </source>
</evidence>
<evidence type="ECO:0000313" key="14">
    <source>
        <dbReference type="EMBL" id="PSN68002.1"/>
    </source>
</evidence>
<keyword evidence="9 12" id="KW-0408">Iron</keyword>
<dbReference type="InterPro" id="IPR001128">
    <property type="entry name" value="Cyt_P450"/>
</dbReference>
<keyword evidence="11" id="KW-0472">Membrane</keyword>
<dbReference type="AlphaFoldDB" id="A0A2T2NRE3"/>
<keyword evidence="15" id="KW-1185">Reference proteome</keyword>
<evidence type="ECO:0000256" key="4">
    <source>
        <dbReference type="ARBA" id="ARBA00022617"/>
    </source>
</evidence>
<dbReference type="FunFam" id="1.10.630.10:FF:000047">
    <property type="entry name" value="Cytochrome P450 monooxygenase"/>
    <property type="match status" value="1"/>
</dbReference>
<dbReference type="STRING" id="1448308.A0A2T2NRE3"/>
<dbReference type="PRINTS" id="PR00385">
    <property type="entry name" value="P450"/>
</dbReference>
<evidence type="ECO:0000256" key="5">
    <source>
        <dbReference type="ARBA" id="ARBA00022692"/>
    </source>
</evidence>
<dbReference type="PRINTS" id="PR00463">
    <property type="entry name" value="EP450I"/>
</dbReference>
<sequence length="496" mass="56421">MLSLLTCAVIFGILIVSCVLAEGIYNIFFHPLMKFPGPKLWAASAIPSAINVINGKPHLKILELHSQYGDIVRVGPNELAFAHANAWTDVCGHLKRGQSENEKHPHYSDEKIDSSLISASRERHGPHRRMLSHAFSARAMAEQQPMINGYISLLIRRLTERGKNGTRALDMTEWYNWTTFDIIGDLAFGESFGCLQNCKSHPWVDILFESMKSLPLLQVLQTLPLYDVVKPLLFAIFVPRDLFRKNQDSFEWSEVTLGKRLDLETSRPDFVDAMLKKKKADYAMTRREMIDTSRVLTTAGSETTATTLTAVTYFLGTHPAVLARLTAEVHSAFTSEDEIDINSVQNLPFMLAVLKETLRVYPAVPISLPRQAPSEGTQIAGHFIAGGTKLGIWQYALYHSPSKFLYPDRFVPDRWLDDPLFENDCKELHQPFSYGPRNCIGMNLAYIEMRLILARLVWNFELQLAADSRDWVKDQSIYFFWDKPPLNVYLKPRQAK</sequence>
<comment type="similarity">
    <text evidence="3 13">Belongs to the cytochrome P450 family.</text>
</comment>
<evidence type="ECO:0000256" key="2">
    <source>
        <dbReference type="ARBA" id="ARBA00004167"/>
    </source>
</evidence>
<dbReference type="SUPFAM" id="SSF48264">
    <property type="entry name" value="Cytochrome P450"/>
    <property type="match status" value="1"/>
</dbReference>
<keyword evidence="4 12" id="KW-0349">Heme</keyword>
<dbReference type="Pfam" id="PF00067">
    <property type="entry name" value="p450"/>
    <property type="match status" value="1"/>
</dbReference>
<keyword evidence="8 13" id="KW-0560">Oxidoreductase</keyword>
<dbReference type="GO" id="GO:0009403">
    <property type="term" value="P:toxin biosynthetic process"/>
    <property type="evidence" value="ECO:0007669"/>
    <property type="project" value="UniProtKB-ARBA"/>
</dbReference>
<evidence type="ECO:0000256" key="3">
    <source>
        <dbReference type="ARBA" id="ARBA00010617"/>
    </source>
</evidence>
<keyword evidence="10 13" id="KW-0503">Monooxygenase</keyword>
<keyword evidence="5" id="KW-0812">Transmembrane</keyword>
<protein>
    <submittedName>
        <fullName evidence="14">Cytochrome P450</fullName>
    </submittedName>
</protein>
<dbReference type="PROSITE" id="PS00086">
    <property type="entry name" value="CYTOCHROME_P450"/>
    <property type="match status" value="1"/>
</dbReference>
<evidence type="ECO:0000256" key="7">
    <source>
        <dbReference type="ARBA" id="ARBA00022989"/>
    </source>
</evidence>
<evidence type="ECO:0000256" key="6">
    <source>
        <dbReference type="ARBA" id="ARBA00022723"/>
    </source>
</evidence>
<evidence type="ECO:0000256" key="11">
    <source>
        <dbReference type="ARBA" id="ARBA00023136"/>
    </source>
</evidence>
<dbReference type="InterPro" id="IPR036396">
    <property type="entry name" value="Cyt_P450_sf"/>
</dbReference>
<organism evidence="14 15">
    <name type="scientific">Corynespora cassiicola Philippines</name>
    <dbReference type="NCBI Taxonomy" id="1448308"/>
    <lineage>
        <taxon>Eukaryota</taxon>
        <taxon>Fungi</taxon>
        <taxon>Dikarya</taxon>
        <taxon>Ascomycota</taxon>
        <taxon>Pezizomycotina</taxon>
        <taxon>Dothideomycetes</taxon>
        <taxon>Pleosporomycetidae</taxon>
        <taxon>Pleosporales</taxon>
        <taxon>Corynesporascaceae</taxon>
        <taxon>Corynespora</taxon>
    </lineage>
</organism>
<evidence type="ECO:0000256" key="10">
    <source>
        <dbReference type="ARBA" id="ARBA00023033"/>
    </source>
</evidence>
<comment type="subcellular location">
    <subcellularLocation>
        <location evidence="2">Membrane</location>
        <topology evidence="2">Single-pass membrane protein</topology>
    </subcellularLocation>
</comment>
<accession>A0A2T2NRE3</accession>
<keyword evidence="7" id="KW-1133">Transmembrane helix</keyword>
<dbReference type="GO" id="GO:0020037">
    <property type="term" value="F:heme binding"/>
    <property type="evidence" value="ECO:0007669"/>
    <property type="project" value="InterPro"/>
</dbReference>
<keyword evidence="6 12" id="KW-0479">Metal-binding</keyword>
<dbReference type="EMBL" id="KZ678134">
    <property type="protein sequence ID" value="PSN68002.1"/>
    <property type="molecule type" value="Genomic_DNA"/>
</dbReference>
<evidence type="ECO:0000256" key="1">
    <source>
        <dbReference type="ARBA" id="ARBA00001971"/>
    </source>
</evidence>
<evidence type="ECO:0000256" key="8">
    <source>
        <dbReference type="ARBA" id="ARBA00023002"/>
    </source>
</evidence>
<comment type="cofactor">
    <cofactor evidence="1 12">
        <name>heme</name>
        <dbReference type="ChEBI" id="CHEBI:30413"/>
    </cofactor>
</comment>
<feature type="binding site" description="axial binding residue" evidence="12">
    <location>
        <position position="439"/>
    </location>
    <ligand>
        <name>heme</name>
        <dbReference type="ChEBI" id="CHEBI:30413"/>
    </ligand>
    <ligandPart>
        <name>Fe</name>
        <dbReference type="ChEBI" id="CHEBI:18248"/>
    </ligandPart>
</feature>
<dbReference type="GO" id="GO:0016020">
    <property type="term" value="C:membrane"/>
    <property type="evidence" value="ECO:0007669"/>
    <property type="project" value="UniProtKB-SubCell"/>
</dbReference>
<evidence type="ECO:0000256" key="13">
    <source>
        <dbReference type="RuleBase" id="RU000461"/>
    </source>
</evidence>
<proteinExistence type="inferred from homology"/>
<reference evidence="14 15" key="1">
    <citation type="journal article" date="2018" name="Front. Microbiol.">
        <title>Genome-Wide Analysis of Corynespora cassiicola Leaf Fall Disease Putative Effectors.</title>
        <authorList>
            <person name="Lopez D."/>
            <person name="Ribeiro S."/>
            <person name="Label P."/>
            <person name="Fumanal B."/>
            <person name="Venisse J.S."/>
            <person name="Kohler A."/>
            <person name="de Oliveira R.R."/>
            <person name="Labutti K."/>
            <person name="Lipzen A."/>
            <person name="Lail K."/>
            <person name="Bauer D."/>
            <person name="Ohm R.A."/>
            <person name="Barry K.W."/>
            <person name="Spatafora J."/>
            <person name="Grigoriev I.V."/>
            <person name="Martin F.M."/>
            <person name="Pujade-Renaud V."/>
        </authorList>
    </citation>
    <scope>NUCLEOTIDE SEQUENCE [LARGE SCALE GENOMIC DNA]</scope>
    <source>
        <strain evidence="14 15">Philippines</strain>
    </source>
</reference>
<dbReference type="OrthoDB" id="1470350at2759"/>
<dbReference type="GO" id="GO:0005506">
    <property type="term" value="F:iron ion binding"/>
    <property type="evidence" value="ECO:0007669"/>
    <property type="project" value="InterPro"/>
</dbReference>
<gene>
    <name evidence="14" type="ORF">BS50DRAFT_609775</name>
</gene>